<evidence type="ECO:0000313" key="1">
    <source>
        <dbReference type="EMBL" id="MPM67379.1"/>
    </source>
</evidence>
<comment type="caution">
    <text evidence="1">The sequence shown here is derived from an EMBL/GenBank/DDBJ whole genome shotgun (WGS) entry which is preliminary data.</text>
</comment>
<dbReference type="EMBL" id="VSSQ01021654">
    <property type="protein sequence ID" value="MPM67379.1"/>
    <property type="molecule type" value="Genomic_DNA"/>
</dbReference>
<proteinExistence type="predicted"/>
<dbReference type="AntiFam" id="ANF00246">
    <property type="entry name" value="Shadow ORF (opposite dctM)"/>
</dbReference>
<protein>
    <submittedName>
        <fullName evidence="1">Uncharacterized protein</fullName>
    </submittedName>
</protein>
<reference evidence="1" key="1">
    <citation type="submission" date="2019-08" db="EMBL/GenBank/DDBJ databases">
        <authorList>
            <person name="Kucharzyk K."/>
            <person name="Murdoch R.W."/>
            <person name="Higgins S."/>
            <person name="Loffler F."/>
        </authorList>
    </citation>
    <scope>NUCLEOTIDE SEQUENCE</scope>
</reference>
<gene>
    <name evidence="1" type="ORF">SDC9_114301</name>
</gene>
<accession>A0A645BPL8</accession>
<dbReference type="AlphaFoldDB" id="A0A645BPL8"/>
<sequence length="38" mass="4013">MLPIATVVAVLEPDMAAKKADASTTTIARPPVTRDTME</sequence>
<organism evidence="1">
    <name type="scientific">bioreactor metagenome</name>
    <dbReference type="NCBI Taxonomy" id="1076179"/>
    <lineage>
        <taxon>unclassified sequences</taxon>
        <taxon>metagenomes</taxon>
        <taxon>ecological metagenomes</taxon>
    </lineage>
</organism>
<name>A0A645BPL8_9ZZZZ</name>